<name>A0A1Q9R2B2_PSEPU</name>
<evidence type="ECO:0008006" key="4">
    <source>
        <dbReference type="Google" id="ProtNLM"/>
    </source>
</evidence>
<evidence type="ECO:0000313" key="2">
    <source>
        <dbReference type="EMBL" id="OLS61543.1"/>
    </source>
</evidence>
<dbReference type="OrthoDB" id="6888734at2"/>
<feature type="signal peptide" evidence="1">
    <location>
        <begin position="1"/>
        <end position="21"/>
    </location>
</feature>
<gene>
    <name evidence="2" type="ORF">PSEMO_36100</name>
</gene>
<accession>A0A1Q9R2B2</accession>
<dbReference type="RefSeq" id="WP_075804391.1">
    <property type="nucleotide sequence ID" value="NZ_MKZO01000031.1"/>
</dbReference>
<reference evidence="2 3" key="1">
    <citation type="submission" date="2016-10" db="EMBL/GenBank/DDBJ databases">
        <title>Genome Sequence of Pseudomonas putida GM4FR.</title>
        <authorList>
            <person name="Poehlein A."/>
            <person name="Wemheuer F."/>
            <person name="Hollensteiner J."/>
            <person name="Wemheuer B."/>
        </authorList>
    </citation>
    <scope>NUCLEOTIDE SEQUENCE [LARGE SCALE GENOMIC DNA]</scope>
    <source>
        <strain evidence="2 3">GM4FR</strain>
    </source>
</reference>
<evidence type="ECO:0000256" key="1">
    <source>
        <dbReference type="SAM" id="SignalP"/>
    </source>
</evidence>
<dbReference type="EMBL" id="MKZO01000031">
    <property type="protein sequence ID" value="OLS61543.1"/>
    <property type="molecule type" value="Genomic_DNA"/>
</dbReference>
<feature type="chain" id="PRO_5013294281" description="DUF1311 domain-containing protein" evidence="1">
    <location>
        <begin position="22"/>
        <end position="141"/>
    </location>
</feature>
<proteinExistence type="predicted"/>
<dbReference type="Proteomes" id="UP000186736">
    <property type="component" value="Unassembled WGS sequence"/>
</dbReference>
<comment type="caution">
    <text evidence="2">The sequence shown here is derived from an EMBL/GenBank/DDBJ whole genome shotgun (WGS) entry which is preliminary data.</text>
</comment>
<organism evidence="2 3">
    <name type="scientific">Pseudomonas putida</name>
    <name type="common">Arthrobacter siderocapsulatus</name>
    <dbReference type="NCBI Taxonomy" id="303"/>
    <lineage>
        <taxon>Bacteria</taxon>
        <taxon>Pseudomonadati</taxon>
        <taxon>Pseudomonadota</taxon>
        <taxon>Gammaproteobacteria</taxon>
        <taxon>Pseudomonadales</taxon>
        <taxon>Pseudomonadaceae</taxon>
        <taxon>Pseudomonas</taxon>
    </lineage>
</organism>
<dbReference type="AlphaFoldDB" id="A0A1Q9R2B2"/>
<sequence>MRKPLLATLFTSLLWSTVAPAEPTYIEKMTGLPAICSIDAIEQQTKVWGAERKYGEGSKPWSEAFHHRLDVVRVCVDDAKSKGKALYKAETDRLPQLKSELANMYVSWLGYLDHLIDDDRDAYLRVYEHSANQLKAQIDSM</sequence>
<protein>
    <recommendedName>
        <fullName evidence="4">DUF1311 domain-containing protein</fullName>
    </recommendedName>
</protein>
<evidence type="ECO:0000313" key="3">
    <source>
        <dbReference type="Proteomes" id="UP000186736"/>
    </source>
</evidence>
<keyword evidence="1" id="KW-0732">Signal</keyword>